<dbReference type="EMBL" id="JADING010000122">
    <property type="protein sequence ID" value="MBO8414653.1"/>
    <property type="molecule type" value="Genomic_DNA"/>
</dbReference>
<accession>A0A9D9GRK3</accession>
<reference evidence="2" key="1">
    <citation type="submission" date="2020-10" db="EMBL/GenBank/DDBJ databases">
        <authorList>
            <person name="Gilroy R."/>
        </authorList>
    </citation>
    <scope>NUCLEOTIDE SEQUENCE</scope>
    <source>
        <strain evidence="2">1748</strain>
    </source>
</reference>
<dbReference type="InterPro" id="IPR011528">
    <property type="entry name" value="NERD"/>
</dbReference>
<dbReference type="AlphaFoldDB" id="A0A9D9GRK3"/>
<dbReference type="Proteomes" id="UP000823629">
    <property type="component" value="Unassembled WGS sequence"/>
</dbReference>
<feature type="domain" description="NERD" evidence="1">
    <location>
        <begin position="48"/>
        <end position="143"/>
    </location>
</feature>
<organism evidence="2 3">
    <name type="scientific">Candidatus Scatoplasma merdavium</name>
    <dbReference type="NCBI Taxonomy" id="2840932"/>
    <lineage>
        <taxon>Bacteria</taxon>
        <taxon>Bacillati</taxon>
        <taxon>Bacillota</taxon>
        <taxon>Bacilli</taxon>
        <taxon>Bacillales</taxon>
        <taxon>Candidatus Scatoplasma</taxon>
    </lineage>
</organism>
<name>A0A9D9GRK3_9BACL</name>
<evidence type="ECO:0000313" key="2">
    <source>
        <dbReference type="EMBL" id="MBO8414653.1"/>
    </source>
</evidence>
<gene>
    <name evidence="2" type="ORF">IAC78_04215</name>
</gene>
<evidence type="ECO:0000259" key="1">
    <source>
        <dbReference type="Pfam" id="PF08378"/>
    </source>
</evidence>
<proteinExistence type="predicted"/>
<feature type="non-terminal residue" evidence="2">
    <location>
        <position position="196"/>
    </location>
</feature>
<reference evidence="2" key="2">
    <citation type="journal article" date="2021" name="PeerJ">
        <title>Extensive microbial diversity within the chicken gut microbiome revealed by metagenomics and culture.</title>
        <authorList>
            <person name="Gilroy R."/>
            <person name="Ravi A."/>
            <person name="Getino M."/>
            <person name="Pursley I."/>
            <person name="Horton D.L."/>
            <person name="Alikhan N.F."/>
            <person name="Baker D."/>
            <person name="Gharbi K."/>
            <person name="Hall N."/>
            <person name="Watson M."/>
            <person name="Adriaenssens E.M."/>
            <person name="Foster-Nyarko E."/>
            <person name="Jarju S."/>
            <person name="Secka A."/>
            <person name="Antonio M."/>
            <person name="Oren A."/>
            <person name="Chaudhuri R.R."/>
            <person name="La Ragione R."/>
            <person name="Hildebrand F."/>
            <person name="Pallen M.J."/>
        </authorList>
    </citation>
    <scope>NUCLEOTIDE SEQUENCE</scope>
    <source>
        <strain evidence="2">1748</strain>
    </source>
</reference>
<evidence type="ECO:0000313" key="3">
    <source>
        <dbReference type="Proteomes" id="UP000823629"/>
    </source>
</evidence>
<comment type="caution">
    <text evidence="2">The sequence shown here is derived from an EMBL/GenBank/DDBJ whole genome shotgun (WGS) entry which is preliminary data.</text>
</comment>
<sequence>MPNWAAILLSISLLLIVLALVVLFVLSKVYAKKIYLHRVWHKLYSIAQNQDFLLLNDVNVQTEDCNIHIPHVLIGDHYVYVVTSRYYEDDLVAENCYDDKWKVKISSKNVSNPVMYNEQRTIMLAKFLGWNESKDVMFVSIVCTNADVEIKVGELEKYSYLCHIKDLNKIIKGLEKNSKCGVFQVESIEKIADRLH</sequence>
<dbReference type="Pfam" id="PF08378">
    <property type="entry name" value="NERD"/>
    <property type="match status" value="1"/>
</dbReference>
<protein>
    <submittedName>
        <fullName evidence="2">NERD domain-containing protein</fullName>
    </submittedName>
</protein>